<keyword evidence="11 12" id="KW-0961">Cell wall biogenesis/degradation</keyword>
<dbReference type="PROSITE" id="PS01348">
    <property type="entry name" value="MRAY_2"/>
    <property type="match status" value="1"/>
</dbReference>
<dbReference type="GO" id="GO:0005886">
    <property type="term" value="C:plasma membrane"/>
    <property type="evidence" value="ECO:0007669"/>
    <property type="project" value="UniProtKB-SubCell"/>
</dbReference>
<reference evidence="15 16" key="1">
    <citation type="submission" date="2019-02" db="EMBL/GenBank/DDBJ databases">
        <title>Deep-cultivation of Planctomycetes and their phenomic and genomic characterization uncovers novel biology.</title>
        <authorList>
            <person name="Wiegand S."/>
            <person name="Jogler M."/>
            <person name="Boedeker C."/>
            <person name="Pinto D."/>
            <person name="Vollmers J."/>
            <person name="Rivas-Marin E."/>
            <person name="Kohn T."/>
            <person name="Peeters S.H."/>
            <person name="Heuer A."/>
            <person name="Rast P."/>
            <person name="Oberbeckmann S."/>
            <person name="Bunk B."/>
            <person name="Jeske O."/>
            <person name="Meyerdierks A."/>
            <person name="Storesund J.E."/>
            <person name="Kallscheuer N."/>
            <person name="Luecker S."/>
            <person name="Lage O.M."/>
            <person name="Pohl T."/>
            <person name="Merkel B.J."/>
            <person name="Hornburger P."/>
            <person name="Mueller R.-W."/>
            <person name="Bruemmer F."/>
            <person name="Labrenz M."/>
            <person name="Spormann A.M."/>
            <person name="Op den Camp H."/>
            <person name="Overmann J."/>
            <person name="Amann R."/>
            <person name="Jetten M.S.M."/>
            <person name="Mascher T."/>
            <person name="Medema M.H."/>
            <person name="Devos D.P."/>
            <person name="Kaster A.-K."/>
            <person name="Ovreas L."/>
            <person name="Rohde M."/>
            <person name="Galperin M.Y."/>
            <person name="Jogler C."/>
        </authorList>
    </citation>
    <scope>NUCLEOTIDE SEQUENCE [LARGE SCALE GENOMIC DNA]</scope>
    <source>
        <strain evidence="15 16">CA12</strain>
    </source>
</reference>
<evidence type="ECO:0000256" key="14">
    <source>
        <dbReference type="PIRSR" id="PIRSR600715-1"/>
    </source>
</evidence>
<comment type="pathway">
    <text evidence="12">Cell wall biogenesis; peptidoglycan biosynthesis.</text>
</comment>
<evidence type="ECO:0000256" key="6">
    <source>
        <dbReference type="ARBA" id="ARBA00022960"/>
    </source>
</evidence>
<evidence type="ECO:0000256" key="4">
    <source>
        <dbReference type="ARBA" id="ARBA00022679"/>
    </source>
</evidence>
<feature type="transmembrane region" description="Helical" evidence="12">
    <location>
        <begin position="82"/>
        <end position="99"/>
    </location>
</feature>
<evidence type="ECO:0000256" key="3">
    <source>
        <dbReference type="ARBA" id="ARBA00022618"/>
    </source>
</evidence>
<keyword evidence="12" id="KW-1003">Cell membrane</keyword>
<feature type="transmembrane region" description="Helical" evidence="12">
    <location>
        <begin position="243"/>
        <end position="263"/>
    </location>
</feature>
<dbReference type="GO" id="GO:0008360">
    <property type="term" value="P:regulation of cell shape"/>
    <property type="evidence" value="ECO:0007669"/>
    <property type="project" value="UniProtKB-KW"/>
</dbReference>
<keyword evidence="3 12" id="KW-0132">Cell division</keyword>
<dbReference type="GO" id="GO:0009252">
    <property type="term" value="P:peptidoglycan biosynthetic process"/>
    <property type="evidence" value="ECO:0007669"/>
    <property type="project" value="UniProtKB-UniRule"/>
</dbReference>
<keyword evidence="5 12" id="KW-0812">Transmembrane</keyword>
<sequence>MIVFLLQAFGPLLDSADALVSGDSRVFLAGRTVAAGVTAFCLALLLGPKAIAWLRARFREEVKSASGTLDALHANKTGTPTMGGLFTVAATLLGGAVWGDLSNRFVQAGLLVVGSFAALGAADDWVKLRTARRGLRAKEKFAVQFGLAALAAVVLQIALQEAGATTAIVLPLGGLSIPTGLLFVPWIALVTTAGSNAVNLTDGLDGLAAGCAVVSGAAVTGLCYLAGHAVWAEHLAVPHVRGGGELAVLLSAATGGMLGFLWFNTHPAEVFMGDTGALSFGGLLAFGAAAVRQELLLILVAGAFVAEAVSVIGQVGCYRLWGFKPIACSPLHNHFVFRGHAEGRIVVRFWIGSAVCAAAAFASLNLR</sequence>
<organism evidence="15 16">
    <name type="scientific">Alienimonas californiensis</name>
    <dbReference type="NCBI Taxonomy" id="2527989"/>
    <lineage>
        <taxon>Bacteria</taxon>
        <taxon>Pseudomonadati</taxon>
        <taxon>Planctomycetota</taxon>
        <taxon>Planctomycetia</taxon>
        <taxon>Planctomycetales</taxon>
        <taxon>Planctomycetaceae</taxon>
        <taxon>Alienimonas</taxon>
    </lineage>
</organism>
<keyword evidence="12 14" id="KW-0479">Metal-binding</keyword>
<proteinExistence type="inferred from homology"/>
<accession>A0A517P9M6</accession>
<dbReference type="PANTHER" id="PTHR22926:SF5">
    <property type="entry name" value="PHOSPHO-N-ACETYLMURAMOYL-PENTAPEPTIDE-TRANSFERASE HOMOLOG"/>
    <property type="match status" value="1"/>
</dbReference>
<evidence type="ECO:0000256" key="7">
    <source>
        <dbReference type="ARBA" id="ARBA00022984"/>
    </source>
</evidence>
<dbReference type="EC" id="2.7.8.13" evidence="12 13"/>
<dbReference type="AlphaFoldDB" id="A0A517P9M6"/>
<feature type="binding site" evidence="14">
    <location>
        <position position="274"/>
    </location>
    <ligand>
        <name>Mg(2+)</name>
        <dbReference type="ChEBI" id="CHEBI:18420"/>
    </ligand>
</feature>
<dbReference type="GO" id="GO:0008963">
    <property type="term" value="F:phospho-N-acetylmuramoyl-pentapeptide-transferase activity"/>
    <property type="evidence" value="ECO:0007669"/>
    <property type="project" value="UniProtKB-UniRule"/>
</dbReference>
<protein>
    <recommendedName>
        <fullName evidence="12 13">Phospho-N-acetylmuramoyl-pentapeptide-transferase</fullName>
        <ecNumber evidence="12 13">2.7.8.13</ecNumber>
    </recommendedName>
    <alternativeName>
        <fullName evidence="12">UDP-MurNAc-pentapeptide phosphotransferase</fullName>
    </alternativeName>
</protein>
<dbReference type="GO" id="GO:0071555">
    <property type="term" value="P:cell wall organization"/>
    <property type="evidence" value="ECO:0007669"/>
    <property type="project" value="UniProtKB-KW"/>
</dbReference>
<evidence type="ECO:0000256" key="9">
    <source>
        <dbReference type="ARBA" id="ARBA00023136"/>
    </source>
</evidence>
<dbReference type="InterPro" id="IPR000715">
    <property type="entry name" value="Glycosyl_transferase_4"/>
</dbReference>
<dbReference type="CDD" id="cd06852">
    <property type="entry name" value="GT_MraY"/>
    <property type="match status" value="1"/>
</dbReference>
<feature type="binding site" evidence="14">
    <location>
        <position position="199"/>
    </location>
    <ligand>
        <name>Mg(2+)</name>
        <dbReference type="ChEBI" id="CHEBI:18420"/>
    </ligand>
</feature>
<feature type="transmembrane region" description="Helical" evidence="12">
    <location>
        <begin position="345"/>
        <end position="364"/>
    </location>
</feature>
<evidence type="ECO:0000256" key="10">
    <source>
        <dbReference type="ARBA" id="ARBA00023306"/>
    </source>
</evidence>
<comment type="similarity">
    <text evidence="2 12">Belongs to the glycosyltransferase 4 family. MraY subfamily.</text>
</comment>
<dbReference type="Proteomes" id="UP000318741">
    <property type="component" value="Chromosome"/>
</dbReference>
<keyword evidence="12 14" id="KW-0460">Magnesium</keyword>
<feature type="transmembrane region" description="Helical" evidence="12">
    <location>
        <begin position="207"/>
        <end position="231"/>
    </location>
</feature>
<gene>
    <name evidence="12 15" type="primary">mraY</name>
    <name evidence="15" type="ORF">CA12_21720</name>
</gene>
<keyword evidence="9 12" id="KW-0472">Membrane</keyword>
<comment type="subcellular location">
    <subcellularLocation>
        <location evidence="12">Cell membrane</location>
        <topology evidence="12">Multi-pass membrane protein</topology>
    </subcellularLocation>
    <subcellularLocation>
        <location evidence="1">Membrane</location>
        <topology evidence="1">Multi-pass membrane protein</topology>
    </subcellularLocation>
</comment>
<dbReference type="EMBL" id="CP036265">
    <property type="protein sequence ID" value="QDT16074.1"/>
    <property type="molecule type" value="Genomic_DNA"/>
</dbReference>
<comment type="cofactor">
    <cofactor evidence="12 14">
        <name>Mg(2+)</name>
        <dbReference type="ChEBI" id="CHEBI:18420"/>
    </cofactor>
</comment>
<evidence type="ECO:0000256" key="8">
    <source>
        <dbReference type="ARBA" id="ARBA00022989"/>
    </source>
</evidence>
<keyword evidence="16" id="KW-1185">Reference proteome</keyword>
<dbReference type="GO" id="GO:0051301">
    <property type="term" value="P:cell division"/>
    <property type="evidence" value="ECO:0007669"/>
    <property type="project" value="UniProtKB-KW"/>
</dbReference>
<dbReference type="UniPathway" id="UPA00219"/>
<dbReference type="InterPro" id="IPR003524">
    <property type="entry name" value="PNAcMuramoyl-5peptid_Trfase"/>
</dbReference>
<dbReference type="InterPro" id="IPR018480">
    <property type="entry name" value="PNAcMuramoyl-5peptid_Trfase_CS"/>
</dbReference>
<keyword evidence="4 12" id="KW-0808">Transferase</keyword>
<dbReference type="OrthoDB" id="9805475at2"/>
<evidence type="ECO:0000256" key="1">
    <source>
        <dbReference type="ARBA" id="ARBA00004141"/>
    </source>
</evidence>
<feature type="transmembrane region" description="Helical" evidence="12">
    <location>
        <begin position="105"/>
        <end position="121"/>
    </location>
</feature>
<comment type="catalytic activity">
    <reaction evidence="12">
        <text>UDP-N-acetyl-alpha-D-muramoyl-L-alanyl-gamma-D-glutamyl-meso-2,6-diaminopimeloyl-D-alanyl-D-alanine + di-trans,octa-cis-undecaprenyl phosphate = di-trans,octa-cis-undecaprenyl diphospho-N-acetyl-alpha-D-muramoyl-L-alanyl-D-glutamyl-meso-2,6-diaminopimeloyl-D-alanyl-D-alanine + UMP</text>
        <dbReference type="Rhea" id="RHEA:28386"/>
        <dbReference type="ChEBI" id="CHEBI:57865"/>
        <dbReference type="ChEBI" id="CHEBI:60392"/>
        <dbReference type="ChEBI" id="CHEBI:61386"/>
        <dbReference type="ChEBI" id="CHEBI:61387"/>
        <dbReference type="EC" id="2.7.8.13"/>
    </reaction>
</comment>
<keyword evidence="8 12" id="KW-1133">Transmembrane helix</keyword>
<feature type="transmembrane region" description="Helical" evidence="12">
    <location>
        <begin position="141"/>
        <end position="159"/>
    </location>
</feature>
<evidence type="ECO:0000256" key="2">
    <source>
        <dbReference type="ARBA" id="ARBA00005583"/>
    </source>
</evidence>
<keyword evidence="7 12" id="KW-0573">Peptidoglycan synthesis</keyword>
<dbReference type="KEGG" id="acaf:CA12_21720"/>
<evidence type="ECO:0000256" key="11">
    <source>
        <dbReference type="ARBA" id="ARBA00023316"/>
    </source>
</evidence>
<comment type="function">
    <text evidence="12">Catalyzes the initial step of the lipid cycle reactions in the biosynthesis of the cell wall peptidoglycan: transfers peptidoglycan precursor phospho-MurNAc-pentapeptide from UDP-MurNAc-pentapeptide onto the lipid carrier undecaprenyl phosphate, yielding undecaprenyl-pyrophosphoryl-MurNAc-pentapeptide, known as lipid I.</text>
</comment>
<evidence type="ECO:0000256" key="5">
    <source>
        <dbReference type="ARBA" id="ARBA00022692"/>
    </source>
</evidence>
<feature type="transmembrane region" description="Helical" evidence="12">
    <location>
        <begin position="296"/>
        <end position="321"/>
    </location>
</feature>
<evidence type="ECO:0000313" key="15">
    <source>
        <dbReference type="EMBL" id="QDT16074.1"/>
    </source>
</evidence>
<dbReference type="RefSeq" id="WP_145358950.1">
    <property type="nucleotide sequence ID" value="NZ_CP036265.1"/>
</dbReference>
<dbReference type="GO" id="GO:0046872">
    <property type="term" value="F:metal ion binding"/>
    <property type="evidence" value="ECO:0007669"/>
    <property type="project" value="UniProtKB-KW"/>
</dbReference>
<keyword evidence="10 12" id="KW-0131">Cell cycle</keyword>
<evidence type="ECO:0000256" key="13">
    <source>
        <dbReference type="NCBIfam" id="TIGR00445"/>
    </source>
</evidence>
<dbReference type="NCBIfam" id="TIGR00445">
    <property type="entry name" value="mraY"/>
    <property type="match status" value="1"/>
</dbReference>
<feature type="transmembrane region" description="Helical" evidence="12">
    <location>
        <begin position="28"/>
        <end position="47"/>
    </location>
</feature>
<dbReference type="Pfam" id="PF00953">
    <property type="entry name" value="Glycos_transf_4"/>
    <property type="match status" value="1"/>
</dbReference>
<dbReference type="PANTHER" id="PTHR22926">
    <property type="entry name" value="PHOSPHO-N-ACETYLMURAMOYL-PENTAPEPTIDE-TRANSFERASE"/>
    <property type="match status" value="1"/>
</dbReference>
<name>A0A517P9M6_9PLAN</name>
<keyword evidence="6 12" id="KW-0133">Cell shape</keyword>
<dbReference type="HAMAP" id="MF_00038">
    <property type="entry name" value="MraY"/>
    <property type="match status" value="1"/>
</dbReference>
<evidence type="ECO:0000256" key="12">
    <source>
        <dbReference type="HAMAP-Rule" id="MF_00038"/>
    </source>
</evidence>
<dbReference type="GO" id="GO:0051992">
    <property type="term" value="F:UDP-N-acetylmuramoyl-L-alanyl-D-glutamyl-meso-2,6-diaminopimelyl-D-alanyl-D-alanine:undecaprenyl-phosphate transferase activity"/>
    <property type="evidence" value="ECO:0007669"/>
    <property type="project" value="RHEA"/>
</dbReference>
<feature type="transmembrane region" description="Helical" evidence="12">
    <location>
        <begin position="179"/>
        <end position="200"/>
    </location>
</feature>
<evidence type="ECO:0000313" key="16">
    <source>
        <dbReference type="Proteomes" id="UP000318741"/>
    </source>
</evidence>